<evidence type="ECO:0000259" key="8">
    <source>
        <dbReference type="Pfam" id="PF13359"/>
    </source>
</evidence>
<evidence type="ECO:0000256" key="3">
    <source>
        <dbReference type="ARBA" id="ARBA00006958"/>
    </source>
</evidence>
<dbReference type="InterPro" id="IPR045249">
    <property type="entry name" value="HARBI1-like"/>
</dbReference>
<evidence type="ECO:0000256" key="4">
    <source>
        <dbReference type="ARBA" id="ARBA00022722"/>
    </source>
</evidence>
<comment type="cofactor">
    <cofactor evidence="1">
        <name>a divalent metal cation</name>
        <dbReference type="ChEBI" id="CHEBI:60240"/>
    </cofactor>
</comment>
<gene>
    <name evidence="9" type="ORF">ACAOBT_LOCUS14331</name>
</gene>
<comment type="caution">
    <text evidence="9">The sequence shown here is derived from an EMBL/GenBank/DDBJ whole genome shotgun (WGS) entry which is preliminary data.</text>
</comment>
<keyword evidence="6" id="KW-0378">Hydrolase</keyword>
<dbReference type="PANTHER" id="PTHR22930:SF269">
    <property type="entry name" value="NUCLEASE HARBI1-LIKE PROTEIN"/>
    <property type="match status" value="1"/>
</dbReference>
<keyword evidence="10" id="KW-1185">Reference proteome</keyword>
<dbReference type="Proteomes" id="UP001152888">
    <property type="component" value="Unassembled WGS sequence"/>
</dbReference>
<evidence type="ECO:0000256" key="7">
    <source>
        <dbReference type="ARBA" id="ARBA00023242"/>
    </source>
</evidence>
<feature type="domain" description="DDE Tnp4" evidence="8">
    <location>
        <begin position="121"/>
        <end position="285"/>
    </location>
</feature>
<protein>
    <recommendedName>
        <fullName evidence="8">DDE Tnp4 domain-containing protein</fullName>
    </recommendedName>
</protein>
<dbReference type="Pfam" id="PF13359">
    <property type="entry name" value="DDE_Tnp_4"/>
    <property type="match status" value="1"/>
</dbReference>
<dbReference type="GO" id="GO:0005634">
    <property type="term" value="C:nucleus"/>
    <property type="evidence" value="ECO:0007669"/>
    <property type="project" value="UniProtKB-SubCell"/>
</dbReference>
<evidence type="ECO:0000256" key="5">
    <source>
        <dbReference type="ARBA" id="ARBA00022723"/>
    </source>
</evidence>
<evidence type="ECO:0000256" key="6">
    <source>
        <dbReference type="ARBA" id="ARBA00022801"/>
    </source>
</evidence>
<name>A0A9P0KSY6_ACAOB</name>
<comment type="subcellular location">
    <subcellularLocation>
        <location evidence="2">Nucleus</location>
    </subcellularLocation>
</comment>
<proteinExistence type="inferred from homology"/>
<keyword evidence="4" id="KW-0540">Nuclease</keyword>
<accession>A0A9P0KSY6</accession>
<evidence type="ECO:0000313" key="10">
    <source>
        <dbReference type="Proteomes" id="UP001152888"/>
    </source>
</evidence>
<sequence>MDQQFIVNNNIHVVHDQPPEWAVASPSVGRLDDECVSVHLVTNVTAMRGRYLASGCSYKDLHYSYRVGVSTISNIVREVTRSIWNNMGTKFMACPDTPDKWEEIANGFWMKTNFPHCLGAVDGKHIRLRKPDNTGSMYFNYKDYFSIVLLAVVDSEYRFIYVNIGSYGKDCDSSIWKESTLWKKLTQGALNIPTPRPLEQTQINVPFVFIGDEGFGLHDNLLRPFGGTHLDKKKRIFNYRLTRARRYVECAFGILANRWRIFHRPLDVKLETAIWIVKACTVLHNFVREKDGFNFENAHLPEIHLDNLPKAQNIRGGLSANSIRTTFADYFLTEAGSVSWQDEAIAKAFFSGVSVSIADFLIRCLVAVDDLGGAFGKGLIASGENMRDVA</sequence>
<keyword evidence="5" id="KW-0479">Metal-binding</keyword>
<evidence type="ECO:0000256" key="1">
    <source>
        <dbReference type="ARBA" id="ARBA00001968"/>
    </source>
</evidence>
<dbReference type="PANTHER" id="PTHR22930">
    <property type="match status" value="1"/>
</dbReference>
<comment type="similarity">
    <text evidence="3">Belongs to the HARBI1 family.</text>
</comment>
<reference evidence="9" key="1">
    <citation type="submission" date="2022-03" db="EMBL/GenBank/DDBJ databases">
        <authorList>
            <person name="Sayadi A."/>
        </authorList>
    </citation>
    <scope>NUCLEOTIDE SEQUENCE</scope>
</reference>
<dbReference type="GO" id="GO:0004518">
    <property type="term" value="F:nuclease activity"/>
    <property type="evidence" value="ECO:0007669"/>
    <property type="project" value="UniProtKB-KW"/>
</dbReference>
<evidence type="ECO:0000313" key="9">
    <source>
        <dbReference type="EMBL" id="CAH1981152.1"/>
    </source>
</evidence>
<dbReference type="InterPro" id="IPR027806">
    <property type="entry name" value="HARBI1_dom"/>
</dbReference>
<dbReference type="GO" id="GO:0016787">
    <property type="term" value="F:hydrolase activity"/>
    <property type="evidence" value="ECO:0007669"/>
    <property type="project" value="UniProtKB-KW"/>
</dbReference>
<dbReference type="EMBL" id="CAKOFQ010006905">
    <property type="protein sequence ID" value="CAH1981152.1"/>
    <property type="molecule type" value="Genomic_DNA"/>
</dbReference>
<dbReference type="AlphaFoldDB" id="A0A9P0KSY6"/>
<dbReference type="GO" id="GO:0046872">
    <property type="term" value="F:metal ion binding"/>
    <property type="evidence" value="ECO:0007669"/>
    <property type="project" value="UniProtKB-KW"/>
</dbReference>
<dbReference type="OrthoDB" id="6571700at2759"/>
<organism evidence="9 10">
    <name type="scientific">Acanthoscelides obtectus</name>
    <name type="common">Bean weevil</name>
    <name type="synonym">Bruchus obtectus</name>
    <dbReference type="NCBI Taxonomy" id="200917"/>
    <lineage>
        <taxon>Eukaryota</taxon>
        <taxon>Metazoa</taxon>
        <taxon>Ecdysozoa</taxon>
        <taxon>Arthropoda</taxon>
        <taxon>Hexapoda</taxon>
        <taxon>Insecta</taxon>
        <taxon>Pterygota</taxon>
        <taxon>Neoptera</taxon>
        <taxon>Endopterygota</taxon>
        <taxon>Coleoptera</taxon>
        <taxon>Polyphaga</taxon>
        <taxon>Cucujiformia</taxon>
        <taxon>Chrysomeloidea</taxon>
        <taxon>Chrysomelidae</taxon>
        <taxon>Bruchinae</taxon>
        <taxon>Bruchini</taxon>
        <taxon>Acanthoscelides</taxon>
    </lineage>
</organism>
<keyword evidence="7" id="KW-0539">Nucleus</keyword>
<evidence type="ECO:0000256" key="2">
    <source>
        <dbReference type="ARBA" id="ARBA00004123"/>
    </source>
</evidence>